<sequence>MRRGAGRAVGLARVCVGGCVEGLETACLADDIGLAGAGLHLGCDPDGGTGRWYALYVRSRHEKVVESGLRGKGYAAFSPFYRTKRKRVDRIAAIDVPLFPGYVFCHFDSSKRLPILMTPGMVRIVGPANRPEPVDDHEIASIRTIALSGRPVQPWPFLRSGQRIRLQAGPLMGAEGIFLRVKNEYHLVVSITLLQRAVSVVVEKDAVAPLFIGERHARSFES</sequence>
<dbReference type="OrthoDB" id="9790639at2"/>
<dbReference type="GO" id="GO:0031564">
    <property type="term" value="P:transcription antitermination"/>
    <property type="evidence" value="ECO:0007669"/>
    <property type="project" value="UniProtKB-KW"/>
</dbReference>
<evidence type="ECO:0000313" key="6">
    <source>
        <dbReference type="Proteomes" id="UP000238701"/>
    </source>
</evidence>
<dbReference type="AlphaFoldDB" id="A0A2U3L1U8"/>
<dbReference type="InterPro" id="IPR006645">
    <property type="entry name" value="NGN-like_dom"/>
</dbReference>
<evidence type="ECO:0000259" key="4">
    <source>
        <dbReference type="SMART" id="SM00738"/>
    </source>
</evidence>
<organism evidence="5 6">
    <name type="scientific">Candidatus Sulfotelmatobacter kueseliae</name>
    <dbReference type="NCBI Taxonomy" id="2042962"/>
    <lineage>
        <taxon>Bacteria</taxon>
        <taxon>Pseudomonadati</taxon>
        <taxon>Acidobacteriota</taxon>
        <taxon>Terriglobia</taxon>
        <taxon>Terriglobales</taxon>
        <taxon>Candidatus Korobacteraceae</taxon>
        <taxon>Candidatus Sulfotelmatobacter</taxon>
    </lineage>
</organism>
<accession>A0A2U3L1U8</accession>
<proteinExistence type="predicted"/>
<name>A0A2U3L1U8_9BACT</name>
<feature type="domain" description="NusG-like N-terminal" evidence="4">
    <location>
        <begin position="49"/>
        <end position="146"/>
    </location>
</feature>
<dbReference type="Proteomes" id="UP000238701">
    <property type="component" value="Unassembled WGS sequence"/>
</dbReference>
<evidence type="ECO:0000256" key="3">
    <source>
        <dbReference type="ARBA" id="ARBA00023163"/>
    </source>
</evidence>
<dbReference type="PANTHER" id="PTHR30265:SF4">
    <property type="entry name" value="KOW MOTIF FAMILY PROTEIN, EXPRESSED"/>
    <property type="match status" value="1"/>
</dbReference>
<dbReference type="PANTHER" id="PTHR30265">
    <property type="entry name" value="RHO-INTERACTING TRANSCRIPTION TERMINATION FACTOR NUSG"/>
    <property type="match status" value="1"/>
</dbReference>
<dbReference type="InterPro" id="IPR036735">
    <property type="entry name" value="NGN_dom_sf"/>
</dbReference>
<dbReference type="SMART" id="SM00738">
    <property type="entry name" value="NGN"/>
    <property type="match status" value="1"/>
</dbReference>
<dbReference type="Gene3D" id="3.30.70.940">
    <property type="entry name" value="NusG, N-terminal domain"/>
    <property type="match status" value="1"/>
</dbReference>
<evidence type="ECO:0000313" key="5">
    <source>
        <dbReference type="EMBL" id="SPF45896.1"/>
    </source>
</evidence>
<keyword evidence="1" id="KW-0889">Transcription antitermination</keyword>
<dbReference type="SUPFAM" id="SSF82679">
    <property type="entry name" value="N-utilization substance G protein NusG, N-terminal domain"/>
    <property type="match status" value="1"/>
</dbReference>
<protein>
    <recommendedName>
        <fullName evidence="4">NusG-like N-terminal domain-containing protein</fullName>
    </recommendedName>
</protein>
<dbReference type="CDD" id="cd09893">
    <property type="entry name" value="NGN_SP_TaA"/>
    <property type="match status" value="1"/>
</dbReference>
<dbReference type="Pfam" id="PF02357">
    <property type="entry name" value="NusG"/>
    <property type="match status" value="1"/>
</dbReference>
<evidence type="ECO:0000256" key="2">
    <source>
        <dbReference type="ARBA" id="ARBA00023015"/>
    </source>
</evidence>
<dbReference type="InterPro" id="IPR043425">
    <property type="entry name" value="NusG-like"/>
</dbReference>
<gene>
    <name evidence="5" type="ORF">SBA1_610026</name>
</gene>
<dbReference type="EMBL" id="OMOD01000157">
    <property type="protein sequence ID" value="SPF45896.1"/>
    <property type="molecule type" value="Genomic_DNA"/>
</dbReference>
<evidence type="ECO:0000256" key="1">
    <source>
        <dbReference type="ARBA" id="ARBA00022814"/>
    </source>
</evidence>
<keyword evidence="3" id="KW-0804">Transcription</keyword>
<reference evidence="6" key="1">
    <citation type="submission" date="2018-02" db="EMBL/GenBank/DDBJ databases">
        <authorList>
            <person name="Hausmann B."/>
        </authorList>
    </citation>
    <scope>NUCLEOTIDE SEQUENCE [LARGE SCALE GENOMIC DNA]</scope>
    <source>
        <strain evidence="6">Peat soil MAG SbA1</strain>
    </source>
</reference>
<dbReference type="GO" id="GO:0006354">
    <property type="term" value="P:DNA-templated transcription elongation"/>
    <property type="evidence" value="ECO:0007669"/>
    <property type="project" value="InterPro"/>
</dbReference>
<keyword evidence="2" id="KW-0805">Transcription regulation</keyword>